<dbReference type="PANTHER" id="PTHR13943">
    <property type="entry name" value="HRAS-LIKE SUPPRESSOR - RELATED"/>
    <property type="match status" value="1"/>
</dbReference>
<dbReference type="InterPro" id="IPR051496">
    <property type="entry name" value="H-rev107_PLA/AT"/>
</dbReference>
<keyword evidence="2" id="KW-0378">Hydrolase</keyword>
<dbReference type="RefSeq" id="WP_223995008.1">
    <property type="nucleotide sequence ID" value="NZ_CAJZAG010000015.1"/>
</dbReference>
<dbReference type="Gene3D" id="3.90.1720.10">
    <property type="entry name" value="endopeptidase domain like (from Nostoc punctiforme)"/>
    <property type="match status" value="1"/>
</dbReference>
<gene>
    <name evidence="7" type="ORF">LMG32289_06038</name>
</gene>
<evidence type="ECO:0000256" key="5">
    <source>
        <dbReference type="SAM" id="Phobius"/>
    </source>
</evidence>
<dbReference type="PROSITE" id="PS51934">
    <property type="entry name" value="LRAT"/>
    <property type="match status" value="1"/>
</dbReference>
<evidence type="ECO:0000313" key="8">
    <source>
        <dbReference type="Proteomes" id="UP000706525"/>
    </source>
</evidence>
<dbReference type="InterPro" id="IPR007053">
    <property type="entry name" value="LRAT_dom"/>
</dbReference>
<keyword evidence="8" id="KW-1185">Reference proteome</keyword>
<dbReference type="Proteomes" id="UP000706525">
    <property type="component" value="Unassembled WGS sequence"/>
</dbReference>
<evidence type="ECO:0000256" key="2">
    <source>
        <dbReference type="ARBA" id="ARBA00022801"/>
    </source>
</evidence>
<evidence type="ECO:0000256" key="3">
    <source>
        <dbReference type="ARBA" id="ARBA00023098"/>
    </source>
</evidence>
<keyword evidence="5" id="KW-0472">Membrane</keyword>
<comment type="caution">
    <text evidence="7">The sequence shown here is derived from an EMBL/GenBank/DDBJ whole genome shotgun (WGS) entry which is preliminary data.</text>
</comment>
<feature type="domain" description="LRAT" evidence="6">
    <location>
        <begin position="33"/>
        <end position="133"/>
    </location>
</feature>
<dbReference type="PANTHER" id="PTHR13943:SF77">
    <property type="entry name" value="LRAT DOMAIN-CONTAINING PROTEIN"/>
    <property type="match status" value="1"/>
</dbReference>
<keyword evidence="5" id="KW-1133">Transmembrane helix</keyword>
<keyword evidence="3" id="KW-0443">Lipid metabolism</keyword>
<reference evidence="7 8" key="1">
    <citation type="submission" date="2021-08" db="EMBL/GenBank/DDBJ databases">
        <authorList>
            <person name="Peeters C."/>
        </authorList>
    </citation>
    <scope>NUCLEOTIDE SEQUENCE [LARGE SCALE GENOMIC DNA]</scope>
    <source>
        <strain evidence="7 8">LMG 32289</strain>
    </source>
</reference>
<keyword evidence="5" id="KW-0812">Transmembrane</keyword>
<dbReference type="Pfam" id="PF04970">
    <property type="entry name" value="LRAT"/>
    <property type="match status" value="1"/>
</dbReference>
<proteinExistence type="predicted"/>
<sequence length="176" mass="19404">MDRQPISDPARSATARLTRRYPEASTEPPIGAHLISPRRGYSHHGIYVGDGNVVHYAGLAGALRRGPIEEVSITHFAAGHEVLFAPHAAPAYVRQEAVQRARSRLGENRYRLLTNNCEHFCTWCLYGEGRSEQVLACLVDPRAALRTVLCLFIAFLVTAWPISLASVSSINRTDLA</sequence>
<feature type="transmembrane region" description="Helical" evidence="5">
    <location>
        <begin position="148"/>
        <end position="170"/>
    </location>
</feature>
<evidence type="ECO:0000259" key="6">
    <source>
        <dbReference type="PROSITE" id="PS51934"/>
    </source>
</evidence>
<feature type="region of interest" description="Disordered" evidence="4">
    <location>
        <begin position="1"/>
        <end position="34"/>
    </location>
</feature>
<organism evidence="7 8">
    <name type="scientific">Cupriavidus pampae</name>
    <dbReference type="NCBI Taxonomy" id="659251"/>
    <lineage>
        <taxon>Bacteria</taxon>
        <taxon>Pseudomonadati</taxon>
        <taxon>Pseudomonadota</taxon>
        <taxon>Betaproteobacteria</taxon>
        <taxon>Burkholderiales</taxon>
        <taxon>Burkholderiaceae</taxon>
        <taxon>Cupriavidus</taxon>
    </lineage>
</organism>
<evidence type="ECO:0000313" key="7">
    <source>
        <dbReference type="EMBL" id="CAG9185667.1"/>
    </source>
</evidence>
<keyword evidence="1" id="KW-0808">Transferase</keyword>
<dbReference type="EMBL" id="CAJZAG010000015">
    <property type="protein sequence ID" value="CAG9185667.1"/>
    <property type="molecule type" value="Genomic_DNA"/>
</dbReference>
<accession>A0ABM8XZ39</accession>
<protein>
    <recommendedName>
        <fullName evidence="6">LRAT domain-containing protein</fullName>
    </recommendedName>
</protein>
<evidence type="ECO:0000256" key="4">
    <source>
        <dbReference type="SAM" id="MobiDB-lite"/>
    </source>
</evidence>
<evidence type="ECO:0000256" key="1">
    <source>
        <dbReference type="ARBA" id="ARBA00022679"/>
    </source>
</evidence>
<name>A0ABM8XZ39_9BURK</name>